<evidence type="ECO:0000313" key="3">
    <source>
        <dbReference type="Proteomes" id="UP000594638"/>
    </source>
</evidence>
<protein>
    <submittedName>
        <fullName evidence="2">Uncharacterized protein</fullName>
    </submittedName>
</protein>
<dbReference type="Proteomes" id="UP000594638">
    <property type="component" value="Unassembled WGS sequence"/>
</dbReference>
<proteinExistence type="predicted"/>
<evidence type="ECO:0000256" key="1">
    <source>
        <dbReference type="SAM" id="MobiDB-lite"/>
    </source>
</evidence>
<organism evidence="2 3">
    <name type="scientific">Olea europaea subsp. europaea</name>
    <dbReference type="NCBI Taxonomy" id="158383"/>
    <lineage>
        <taxon>Eukaryota</taxon>
        <taxon>Viridiplantae</taxon>
        <taxon>Streptophyta</taxon>
        <taxon>Embryophyta</taxon>
        <taxon>Tracheophyta</taxon>
        <taxon>Spermatophyta</taxon>
        <taxon>Magnoliopsida</taxon>
        <taxon>eudicotyledons</taxon>
        <taxon>Gunneridae</taxon>
        <taxon>Pentapetalae</taxon>
        <taxon>asterids</taxon>
        <taxon>lamiids</taxon>
        <taxon>Lamiales</taxon>
        <taxon>Oleaceae</taxon>
        <taxon>Oleeae</taxon>
        <taxon>Olea</taxon>
    </lineage>
</organism>
<evidence type="ECO:0000313" key="2">
    <source>
        <dbReference type="EMBL" id="CAA2989311.1"/>
    </source>
</evidence>
<sequence>MSYHRRREQHDRKEYVKLDIFFMRWFAEERTKKPLSFEKKGDQKGKEKAKPSTRGKNKGKLVLMKNVGPPPPSKGHSTIDKSLKKPIEAEPIFAIKILESEEGSLNKHQKNIRLAEVALQREKAQNFLGDRSNEIVPKVMEMLPIEVQSAISVHYKYWTDKYSSYVETYDSMDILEASLTL</sequence>
<feature type="compositionally biased region" description="Basic and acidic residues" evidence="1">
    <location>
        <begin position="33"/>
        <end position="50"/>
    </location>
</feature>
<accession>A0A8S0SDH7</accession>
<gene>
    <name evidence="2" type="ORF">OLEA9_A012805</name>
</gene>
<feature type="region of interest" description="Disordered" evidence="1">
    <location>
        <begin position="33"/>
        <end position="80"/>
    </location>
</feature>
<keyword evidence="3" id="KW-1185">Reference proteome</keyword>
<dbReference type="Gramene" id="OE9A012805T1">
    <property type="protein sequence ID" value="OE9A012805C1"/>
    <property type="gene ID" value="OE9A012805"/>
</dbReference>
<reference evidence="2 3" key="1">
    <citation type="submission" date="2019-12" db="EMBL/GenBank/DDBJ databases">
        <authorList>
            <person name="Alioto T."/>
            <person name="Alioto T."/>
            <person name="Gomez Garrido J."/>
        </authorList>
    </citation>
    <scope>NUCLEOTIDE SEQUENCE [LARGE SCALE GENOMIC DNA]</scope>
</reference>
<comment type="caution">
    <text evidence="2">The sequence shown here is derived from an EMBL/GenBank/DDBJ whole genome shotgun (WGS) entry which is preliminary data.</text>
</comment>
<dbReference type="AlphaFoldDB" id="A0A8S0SDH7"/>
<name>A0A8S0SDH7_OLEEU</name>
<dbReference type="EMBL" id="CACTIH010004082">
    <property type="protein sequence ID" value="CAA2989311.1"/>
    <property type="molecule type" value="Genomic_DNA"/>
</dbReference>